<dbReference type="EMBL" id="JAVHJO010000013">
    <property type="protein sequence ID" value="KAK6530501.1"/>
    <property type="molecule type" value="Genomic_DNA"/>
</dbReference>
<reference evidence="3 4" key="1">
    <citation type="submission" date="2019-10" db="EMBL/GenBank/DDBJ databases">
        <authorList>
            <person name="Palmer J.M."/>
        </authorList>
    </citation>
    <scope>NUCLEOTIDE SEQUENCE [LARGE SCALE GENOMIC DNA]</scope>
    <source>
        <strain evidence="3 4">TWF694</strain>
    </source>
</reference>
<feature type="compositionally biased region" description="Low complexity" evidence="1">
    <location>
        <begin position="314"/>
        <end position="369"/>
    </location>
</feature>
<feature type="compositionally biased region" description="Polar residues" evidence="1">
    <location>
        <begin position="130"/>
        <end position="139"/>
    </location>
</feature>
<dbReference type="Proteomes" id="UP001365542">
    <property type="component" value="Unassembled WGS sequence"/>
</dbReference>
<feature type="signal peptide" evidence="2">
    <location>
        <begin position="1"/>
        <end position="34"/>
    </location>
</feature>
<comment type="caution">
    <text evidence="3">The sequence shown here is derived from an EMBL/GenBank/DDBJ whole genome shotgun (WGS) entry which is preliminary data.</text>
</comment>
<dbReference type="AlphaFoldDB" id="A0AAV9X093"/>
<feature type="chain" id="PRO_5043609065" evidence="2">
    <location>
        <begin position="35"/>
        <end position="459"/>
    </location>
</feature>
<feature type="region of interest" description="Disordered" evidence="1">
    <location>
        <begin position="57"/>
        <end position="145"/>
    </location>
</feature>
<evidence type="ECO:0000313" key="4">
    <source>
        <dbReference type="Proteomes" id="UP001365542"/>
    </source>
</evidence>
<sequence>MAASTMHPIIGLPKKAAWLLTTLALIGCISQVTAANLEENRITRGIKMGIYPGRIETGVVEPRQTSNSTSTSTTSSSSSSSSSSGSSSTSSSSSGSSSSSSSAVVSSSSAASSSGAASSGTASSGVPSSITSMTSTAVTTGPPGTPITEATGISIVVNVPAPTVTKRSWAFWRPPQVLVKRDTKYLQAISRTAGGYDYILSSDQNGAAVWDIKNGQLIDSNKGGIVYASDTDVSDGLGPWQAFDTGGDITIQFAVDSGSGGLTWKNPAFVNMGSFEAVVCVGVDDAGVSSVSWKYDAAQTRCSGLVIQATGGNLPAPTTTPTLAPTTTTPGQSFSGSFQSQPTNSPTSSSSTGSDTNTVLPTNTESGVTTSTITDTATITSTSLSTSLVTVTSCGNNGCSRWTSTTTQTSTTLYTQPCTTLPIPVPVSEAPRAESGWFLLKCAVTVSVASLIGFVAMLL</sequence>
<protein>
    <submittedName>
        <fullName evidence="3">Uncharacterized protein</fullName>
    </submittedName>
</protein>
<gene>
    <name evidence="3" type="ORF">TWF694_003849</name>
</gene>
<feature type="compositionally biased region" description="Low complexity" evidence="1">
    <location>
        <begin position="68"/>
        <end position="129"/>
    </location>
</feature>
<name>A0AAV9X093_9PEZI</name>
<evidence type="ECO:0000313" key="3">
    <source>
        <dbReference type="EMBL" id="KAK6530501.1"/>
    </source>
</evidence>
<accession>A0AAV9X093</accession>
<evidence type="ECO:0000256" key="2">
    <source>
        <dbReference type="SAM" id="SignalP"/>
    </source>
</evidence>
<proteinExistence type="predicted"/>
<feature type="region of interest" description="Disordered" evidence="1">
    <location>
        <begin position="310"/>
        <end position="369"/>
    </location>
</feature>
<keyword evidence="4" id="KW-1185">Reference proteome</keyword>
<evidence type="ECO:0000256" key="1">
    <source>
        <dbReference type="SAM" id="MobiDB-lite"/>
    </source>
</evidence>
<keyword evidence="2" id="KW-0732">Signal</keyword>
<organism evidence="3 4">
    <name type="scientific">Orbilia ellipsospora</name>
    <dbReference type="NCBI Taxonomy" id="2528407"/>
    <lineage>
        <taxon>Eukaryota</taxon>
        <taxon>Fungi</taxon>
        <taxon>Dikarya</taxon>
        <taxon>Ascomycota</taxon>
        <taxon>Pezizomycotina</taxon>
        <taxon>Orbiliomycetes</taxon>
        <taxon>Orbiliales</taxon>
        <taxon>Orbiliaceae</taxon>
        <taxon>Orbilia</taxon>
    </lineage>
</organism>